<accession>X1MNG2</accession>
<proteinExistence type="predicted"/>
<sequence>MILLNLKRVFKVLVELSVRKLWRKLRRKKKKSRNLPKEDANKTAPHDHFSYNTFIIKTG</sequence>
<feature type="region of interest" description="Disordered" evidence="1">
    <location>
        <begin position="27"/>
        <end position="46"/>
    </location>
</feature>
<protein>
    <submittedName>
        <fullName evidence="2">Uncharacterized protein</fullName>
    </submittedName>
</protein>
<dbReference type="EMBL" id="BARV01029568">
    <property type="protein sequence ID" value="GAI32858.1"/>
    <property type="molecule type" value="Genomic_DNA"/>
</dbReference>
<name>X1MNG2_9ZZZZ</name>
<evidence type="ECO:0000256" key="1">
    <source>
        <dbReference type="SAM" id="MobiDB-lite"/>
    </source>
</evidence>
<reference evidence="2" key="1">
    <citation type="journal article" date="2014" name="Front. Microbiol.">
        <title>High frequency of phylogenetically diverse reductive dehalogenase-homologous genes in deep subseafloor sedimentary metagenomes.</title>
        <authorList>
            <person name="Kawai M."/>
            <person name="Futagami T."/>
            <person name="Toyoda A."/>
            <person name="Takaki Y."/>
            <person name="Nishi S."/>
            <person name="Hori S."/>
            <person name="Arai W."/>
            <person name="Tsubouchi T."/>
            <person name="Morono Y."/>
            <person name="Uchiyama I."/>
            <person name="Ito T."/>
            <person name="Fujiyama A."/>
            <person name="Inagaki F."/>
            <person name="Takami H."/>
        </authorList>
    </citation>
    <scope>NUCLEOTIDE SEQUENCE</scope>
    <source>
        <strain evidence="2">Expedition CK06-06</strain>
    </source>
</reference>
<gene>
    <name evidence="2" type="ORF">S06H3_47120</name>
</gene>
<dbReference type="AlphaFoldDB" id="X1MNG2"/>
<comment type="caution">
    <text evidence="2">The sequence shown here is derived from an EMBL/GenBank/DDBJ whole genome shotgun (WGS) entry which is preliminary data.</text>
</comment>
<evidence type="ECO:0000313" key="2">
    <source>
        <dbReference type="EMBL" id="GAI32858.1"/>
    </source>
</evidence>
<feature type="compositionally biased region" description="Basic and acidic residues" evidence="1">
    <location>
        <begin position="35"/>
        <end position="46"/>
    </location>
</feature>
<organism evidence="2">
    <name type="scientific">marine sediment metagenome</name>
    <dbReference type="NCBI Taxonomy" id="412755"/>
    <lineage>
        <taxon>unclassified sequences</taxon>
        <taxon>metagenomes</taxon>
        <taxon>ecological metagenomes</taxon>
    </lineage>
</organism>